<dbReference type="SMART" id="SM00496">
    <property type="entry name" value="IENR2"/>
    <property type="match status" value="5"/>
</dbReference>
<gene>
    <name evidence="3" type="ORF">LCGC14_1254730</name>
</gene>
<protein>
    <recommendedName>
        <fullName evidence="2">Nuclease associated modular domain-containing protein</fullName>
    </recommendedName>
</protein>
<evidence type="ECO:0000259" key="2">
    <source>
        <dbReference type="SMART" id="SM00496"/>
    </source>
</evidence>
<organism evidence="3">
    <name type="scientific">marine sediment metagenome</name>
    <dbReference type="NCBI Taxonomy" id="412755"/>
    <lineage>
        <taxon>unclassified sequences</taxon>
        <taxon>metagenomes</taxon>
        <taxon>ecological metagenomes</taxon>
    </lineage>
</organism>
<reference evidence="3" key="1">
    <citation type="journal article" date="2015" name="Nature">
        <title>Complex archaea that bridge the gap between prokaryotes and eukaryotes.</title>
        <authorList>
            <person name="Spang A."/>
            <person name="Saw J.H."/>
            <person name="Jorgensen S.L."/>
            <person name="Zaremba-Niedzwiedzka K."/>
            <person name="Martijn J."/>
            <person name="Lind A.E."/>
            <person name="van Eijk R."/>
            <person name="Schleper C."/>
            <person name="Guy L."/>
            <person name="Ettema T.J."/>
        </authorList>
    </citation>
    <scope>NUCLEOTIDE SEQUENCE</scope>
</reference>
<accession>A0A0F9L2G3</accession>
<evidence type="ECO:0000313" key="3">
    <source>
        <dbReference type="EMBL" id="KKM88839.1"/>
    </source>
</evidence>
<comment type="caution">
    <text evidence="3">The sequence shown here is derived from an EMBL/GenBank/DDBJ whole genome shotgun (WGS) entry which is preliminary data.</text>
</comment>
<dbReference type="Gene3D" id="3.40.960.10">
    <property type="entry name" value="VSR Endonuclease"/>
    <property type="match status" value="1"/>
</dbReference>
<feature type="region of interest" description="Disordered" evidence="1">
    <location>
        <begin position="1"/>
        <end position="61"/>
    </location>
</feature>
<sequence length="250" mass="29994">MAKEHKNKIIQSKKRRIVSEETRKKIGEIHKGKINSEKTRRKMSSSWNYDKHFTKETREKLSKALKGKNNPMHGKHHNLEWKKEHSKIMSGKNNPMYGKHPSEETKRKMSERQLGKPKSESHKQKLREARAKQIFPVKDTSIEIKIQNFLKRLHIEFYTHYYVNQIKSKYQCDILIPTQNRIIQKIIIECDGCYWHGCPICDLKSHKNLKNQKERDKLRTKELQEKGFKVIRLWEHEIKVMELNDMKNVL</sequence>
<feature type="domain" description="Nuclease associated modular" evidence="2">
    <location>
        <begin position="97"/>
        <end position="113"/>
    </location>
</feature>
<feature type="domain" description="Nuclease associated modular" evidence="2">
    <location>
        <begin position="49"/>
        <end position="65"/>
    </location>
</feature>
<dbReference type="InterPro" id="IPR003611">
    <property type="entry name" value="NUMOD3"/>
</dbReference>
<feature type="compositionally biased region" description="Basic and acidic residues" evidence="1">
    <location>
        <begin position="49"/>
        <end position="61"/>
    </location>
</feature>
<dbReference type="AlphaFoldDB" id="A0A0F9L2G3"/>
<dbReference type="SUPFAM" id="SSF52980">
    <property type="entry name" value="Restriction endonuclease-like"/>
    <property type="match status" value="1"/>
</dbReference>
<dbReference type="InterPro" id="IPR007569">
    <property type="entry name" value="DUF559"/>
</dbReference>
<feature type="domain" description="Nuclease associated modular" evidence="2">
    <location>
        <begin position="114"/>
        <end position="130"/>
    </location>
</feature>
<feature type="region of interest" description="Disordered" evidence="1">
    <location>
        <begin position="89"/>
        <end position="128"/>
    </location>
</feature>
<feature type="domain" description="Nuclease associated modular" evidence="2">
    <location>
        <begin position="31"/>
        <end position="47"/>
    </location>
</feature>
<dbReference type="SUPFAM" id="SSF64496">
    <property type="entry name" value="DNA-binding domain of intron-encoded endonucleases"/>
    <property type="match status" value="1"/>
</dbReference>
<dbReference type="InterPro" id="IPR011335">
    <property type="entry name" value="Restrct_endonuc-II-like"/>
</dbReference>
<dbReference type="Pfam" id="PF04480">
    <property type="entry name" value="DUF559"/>
    <property type="match status" value="1"/>
</dbReference>
<evidence type="ECO:0000256" key="1">
    <source>
        <dbReference type="SAM" id="MobiDB-lite"/>
    </source>
</evidence>
<feature type="compositionally biased region" description="Basic and acidic residues" evidence="1">
    <location>
        <begin position="17"/>
        <end position="38"/>
    </location>
</feature>
<dbReference type="EMBL" id="LAZR01006908">
    <property type="protein sequence ID" value="KKM88839.1"/>
    <property type="molecule type" value="Genomic_DNA"/>
</dbReference>
<feature type="compositionally biased region" description="Basic residues" evidence="1">
    <location>
        <begin position="1"/>
        <end position="16"/>
    </location>
</feature>
<name>A0A0F9L2G3_9ZZZZ</name>
<proteinExistence type="predicted"/>
<dbReference type="GO" id="GO:0003677">
    <property type="term" value="F:DNA binding"/>
    <property type="evidence" value="ECO:0007669"/>
    <property type="project" value="InterPro"/>
</dbReference>
<feature type="domain" description="Nuclease associated modular" evidence="2">
    <location>
        <begin position="14"/>
        <end position="30"/>
    </location>
</feature>
<feature type="compositionally biased region" description="Basic and acidic residues" evidence="1">
    <location>
        <begin position="100"/>
        <end position="128"/>
    </location>
</feature>
<dbReference type="Pfam" id="PF07460">
    <property type="entry name" value="NUMOD3"/>
    <property type="match status" value="3"/>
</dbReference>